<dbReference type="PANTHER" id="PTHR37625">
    <property type="entry name" value="OUTER MEMBRANE LIPOPROTEIN-RELATED"/>
    <property type="match status" value="1"/>
</dbReference>
<gene>
    <name evidence="1" type="ORF">EDC30_101436</name>
</gene>
<evidence type="ECO:0000313" key="2">
    <source>
        <dbReference type="Proteomes" id="UP000295382"/>
    </source>
</evidence>
<dbReference type="InterPro" id="IPR017734">
    <property type="entry name" value="T6SS_SciN"/>
</dbReference>
<comment type="caution">
    <text evidence="1">The sequence shown here is derived from an EMBL/GenBank/DDBJ whole genome shotgun (WGS) entry which is preliminary data.</text>
</comment>
<dbReference type="EMBL" id="SLZQ01000001">
    <property type="protein sequence ID" value="TCS39480.1"/>
    <property type="molecule type" value="Genomic_DNA"/>
</dbReference>
<name>A0A4V2UJB4_PAULE</name>
<dbReference type="NCBIfam" id="TIGR03352">
    <property type="entry name" value="VI_chp_3"/>
    <property type="match status" value="1"/>
</dbReference>
<dbReference type="AlphaFoldDB" id="A0A4V2UJB4"/>
<sequence>MQMEVRGYFGFFLPGLVRVLAILLVCETLAGCSTAVKVAADVIAEKALGAMGIKVDSQTAKAPKTVQLRLETAQDLNAGEDGQGLSTVFRVYKLKDQNAFLTTPYSAFGNAEREKSAFGQDLVEVRELILSPGEILDLKEKVPTESTYLGAVALFRQPSAQRWRFVFASADSEKTGITLGLHACAMTATTTPPVGMTLNESALLSPARCKR</sequence>
<dbReference type="Gene3D" id="2.60.40.4150">
    <property type="entry name" value="Type VI secretion system, lipoprotein SciN"/>
    <property type="match status" value="1"/>
</dbReference>
<keyword evidence="2" id="KW-1185">Reference proteome</keyword>
<dbReference type="Pfam" id="PF12790">
    <property type="entry name" value="T6SS-SciN"/>
    <property type="match status" value="1"/>
</dbReference>
<accession>A0A4V2UJB4</accession>
<organism evidence="1 2">
    <name type="scientific">Paucimonas lemoignei</name>
    <name type="common">Pseudomonas lemoignei</name>
    <dbReference type="NCBI Taxonomy" id="29443"/>
    <lineage>
        <taxon>Bacteria</taxon>
        <taxon>Pseudomonadati</taxon>
        <taxon>Pseudomonadota</taxon>
        <taxon>Betaproteobacteria</taxon>
        <taxon>Burkholderiales</taxon>
        <taxon>Burkholderiaceae</taxon>
        <taxon>Paucimonas</taxon>
    </lineage>
</organism>
<reference evidence="1 2" key="1">
    <citation type="submission" date="2019-03" db="EMBL/GenBank/DDBJ databases">
        <title>Genomic Encyclopedia of Type Strains, Phase IV (KMG-IV): sequencing the most valuable type-strain genomes for metagenomic binning, comparative biology and taxonomic classification.</title>
        <authorList>
            <person name="Goeker M."/>
        </authorList>
    </citation>
    <scope>NUCLEOTIDE SEQUENCE [LARGE SCALE GENOMIC DNA]</scope>
    <source>
        <strain evidence="1 2">DSM 7445</strain>
    </source>
</reference>
<dbReference type="PANTHER" id="PTHR37625:SF4">
    <property type="entry name" value="OUTER MEMBRANE LIPOPROTEIN"/>
    <property type="match status" value="1"/>
</dbReference>
<protein>
    <submittedName>
        <fullName evidence="1">Type VI secretion system protein VasD</fullName>
    </submittedName>
</protein>
<dbReference type="Proteomes" id="UP000295382">
    <property type="component" value="Unassembled WGS sequence"/>
</dbReference>
<dbReference type="InterPro" id="IPR038706">
    <property type="entry name" value="Type_VI_SciN-like_sf"/>
</dbReference>
<evidence type="ECO:0000313" key="1">
    <source>
        <dbReference type="EMBL" id="TCS39480.1"/>
    </source>
</evidence>
<proteinExistence type="predicted"/>